<evidence type="ECO:0000256" key="3">
    <source>
        <dbReference type="ARBA" id="ARBA00022692"/>
    </source>
</evidence>
<keyword evidence="2" id="KW-1003">Cell membrane</keyword>
<keyword evidence="4 7" id="KW-1133">Transmembrane helix</keyword>
<proteinExistence type="inferred from homology"/>
<feature type="transmembrane region" description="Helical" evidence="7">
    <location>
        <begin position="70"/>
        <end position="89"/>
    </location>
</feature>
<keyword evidence="11" id="KW-1185">Reference proteome</keyword>
<dbReference type="Pfam" id="PF13515">
    <property type="entry name" value="FUSC_2"/>
    <property type="match status" value="1"/>
</dbReference>
<dbReference type="EMBL" id="JAEMEF010000005">
    <property type="protein sequence ID" value="MBL7559662.1"/>
    <property type="molecule type" value="Genomic_DNA"/>
</dbReference>
<comment type="caution">
    <text evidence="10">The sequence shown here is derived from an EMBL/GenBank/DDBJ whole genome shotgun (WGS) entry which is preliminary data.</text>
</comment>
<evidence type="ECO:0000313" key="10">
    <source>
        <dbReference type="EMBL" id="MBL7559662.1"/>
    </source>
</evidence>
<keyword evidence="3 7" id="KW-0812">Transmembrane</keyword>
<evidence type="ECO:0000313" key="11">
    <source>
        <dbReference type="Proteomes" id="UP000605013"/>
    </source>
</evidence>
<dbReference type="InterPro" id="IPR032692">
    <property type="entry name" value="YccS_N"/>
</dbReference>
<reference evidence="10 11" key="1">
    <citation type="submission" date="2020-12" db="EMBL/GenBank/DDBJ databases">
        <title>Olleya sediminilitoris sp. nov., isolated from a tidal flat.</title>
        <authorList>
            <person name="Park S."/>
            <person name="Yoon J.-H."/>
        </authorList>
    </citation>
    <scope>NUCLEOTIDE SEQUENCE [LARGE SCALE GENOMIC DNA]</scope>
    <source>
        <strain evidence="10 11">YSTF-M6</strain>
    </source>
</reference>
<protein>
    <submittedName>
        <fullName evidence="10">FUSC family protein</fullName>
    </submittedName>
</protein>
<evidence type="ECO:0000256" key="4">
    <source>
        <dbReference type="ARBA" id="ARBA00022989"/>
    </source>
</evidence>
<dbReference type="Proteomes" id="UP000605013">
    <property type="component" value="Unassembled WGS sequence"/>
</dbReference>
<gene>
    <name evidence="10" type="ORF">JAO71_07585</name>
</gene>
<evidence type="ECO:0000256" key="2">
    <source>
        <dbReference type="ARBA" id="ARBA00022475"/>
    </source>
</evidence>
<sequence>MQTKLKKHLKTTELFFKGSSFYRGVVLTIAIVLPLVVLNLLDLFAFAPAIALGTFLNAPSDVPGSLRRKINGTLISVAITVIVTFLVLVTKPVFIVLILTIAVLSFLISLISVYGFRASLISFSGLLAIVLALAVSKPDLNSIIIHVGFLGIGGFWYLLVSLLSYWIFPKKDDDQLLSDTLALTGQYLKIRAKLLTKPNKREKFSKKALIIQTQISEKHETLRELLLEGRKRSGRSFSNERRLLIFISLIDIFELALANTIDYSKIDTLFGLQKQHLSPFKKLNKELGNHLIKLSELLIKKGELPNIKHINKITDNTEKAIEAYVSEISLPQARDGAITMRNLQDYQKQLFQEVKAIRRVLTKVKNNAKASLVVQESKQFLTSQDYRFNILLQHFSLESPMLRHALRLTVAIVFGFVFGSLLDLKNAYWIILTIIVIMRPNYGLTKERSKNRIIGTIIGAMIATAIILITKNITVYMVLAVLSLTFAFSLIQQSYKIGAAFITLHIVFVYALIEPNAFAVIQFRVIDTAIGATIAVLANYLILPSWEYKNLDSVILNVITANSNYLRATKNLYHNKEANTLRYKVSRKEAFIAMSNLNAAFQRLTQDPKSKQKQSVLIYDIVTLNHTILSATASIGRYILNHKTTPASEEFDTIIKDITTTLNQSAKTLDSNKQIVVSEEKEIQQAHQTLQKHYAKLSDKRDNQIKAGQTLIDTKTLLNLQEAHLISNQLLWLKTLSTNLTKVTTKYHSVFN</sequence>
<feature type="transmembrane region" description="Helical" evidence="7">
    <location>
        <begin position="494"/>
        <end position="513"/>
    </location>
</feature>
<evidence type="ECO:0000259" key="9">
    <source>
        <dbReference type="Pfam" id="PF13515"/>
    </source>
</evidence>
<dbReference type="PANTHER" id="PTHR30509">
    <property type="entry name" value="P-HYDROXYBENZOIC ACID EFFLUX PUMP SUBUNIT-RELATED"/>
    <property type="match status" value="1"/>
</dbReference>
<feature type="transmembrane region" description="Helical" evidence="7">
    <location>
        <begin position="457"/>
        <end position="488"/>
    </location>
</feature>
<evidence type="ECO:0000256" key="7">
    <source>
        <dbReference type="SAM" id="Phobius"/>
    </source>
</evidence>
<feature type="transmembrane region" description="Helical" evidence="7">
    <location>
        <begin position="120"/>
        <end position="136"/>
    </location>
</feature>
<evidence type="ECO:0000256" key="1">
    <source>
        <dbReference type="ARBA" id="ARBA00004651"/>
    </source>
</evidence>
<feature type="transmembrane region" description="Helical" evidence="7">
    <location>
        <begin position="143"/>
        <end position="168"/>
    </location>
</feature>
<feature type="transmembrane region" description="Helical" evidence="7">
    <location>
        <begin position="21"/>
        <end position="50"/>
    </location>
</feature>
<dbReference type="Pfam" id="PF12805">
    <property type="entry name" value="FUSC-like"/>
    <property type="match status" value="1"/>
</dbReference>
<feature type="domain" description="Integral membrane protein YccS N-terminal" evidence="8">
    <location>
        <begin position="75"/>
        <end position="346"/>
    </location>
</feature>
<dbReference type="PANTHER" id="PTHR30509:SF9">
    <property type="entry name" value="MULTIDRUG RESISTANCE PROTEIN MDTO"/>
    <property type="match status" value="1"/>
</dbReference>
<evidence type="ECO:0000256" key="6">
    <source>
        <dbReference type="ARBA" id="ARBA00043993"/>
    </source>
</evidence>
<accession>A0ABS1WKL5</accession>
<dbReference type="InterPro" id="IPR049453">
    <property type="entry name" value="Memb_transporter_dom"/>
</dbReference>
<feature type="transmembrane region" description="Helical" evidence="7">
    <location>
        <begin position="94"/>
        <end position="114"/>
    </location>
</feature>
<comment type="similarity">
    <text evidence="6">Belongs to the YccS/YhfK family.</text>
</comment>
<name>A0ABS1WKL5_9FLAO</name>
<evidence type="ECO:0000256" key="5">
    <source>
        <dbReference type="ARBA" id="ARBA00023136"/>
    </source>
</evidence>
<organism evidence="10 11">
    <name type="scientific">Olleya sediminilitoris</name>
    <dbReference type="NCBI Taxonomy" id="2795739"/>
    <lineage>
        <taxon>Bacteria</taxon>
        <taxon>Pseudomonadati</taxon>
        <taxon>Bacteroidota</taxon>
        <taxon>Flavobacteriia</taxon>
        <taxon>Flavobacteriales</taxon>
        <taxon>Flavobacteriaceae</taxon>
    </lineage>
</organism>
<feature type="domain" description="Integral membrane bound transporter" evidence="9">
    <location>
        <begin position="416"/>
        <end position="537"/>
    </location>
</feature>
<evidence type="ECO:0000259" key="8">
    <source>
        <dbReference type="Pfam" id="PF12805"/>
    </source>
</evidence>
<dbReference type="RefSeq" id="WP_202999970.1">
    <property type="nucleotide sequence ID" value="NZ_JAEMEF010000005.1"/>
</dbReference>
<comment type="subcellular location">
    <subcellularLocation>
        <location evidence="1">Cell membrane</location>
        <topology evidence="1">Multi-pass membrane protein</topology>
    </subcellularLocation>
</comment>
<feature type="transmembrane region" description="Helical" evidence="7">
    <location>
        <begin position="405"/>
        <end position="422"/>
    </location>
</feature>
<keyword evidence="5 7" id="KW-0472">Membrane</keyword>